<dbReference type="Proteomes" id="UP000192610">
    <property type="component" value="Unassembled WGS sequence"/>
</dbReference>
<gene>
    <name evidence="1" type="ORF">A4H97_09915</name>
</gene>
<dbReference type="EMBL" id="LVXG01000034">
    <property type="protein sequence ID" value="OQP44668.1"/>
    <property type="molecule type" value="Genomic_DNA"/>
</dbReference>
<evidence type="ECO:0000313" key="1">
    <source>
        <dbReference type="EMBL" id="OQP44668.1"/>
    </source>
</evidence>
<keyword evidence="2" id="KW-1185">Reference proteome</keyword>
<name>A0A1V9EEW1_9BACT</name>
<protein>
    <submittedName>
        <fullName evidence="1">Uncharacterized protein</fullName>
    </submittedName>
</protein>
<reference evidence="2" key="1">
    <citation type="submission" date="2016-04" db="EMBL/GenBank/DDBJ databases">
        <authorList>
            <person name="Chen L."/>
            <person name="Zhuang W."/>
            <person name="Wang G."/>
        </authorList>
    </citation>
    <scope>NUCLEOTIDE SEQUENCE [LARGE SCALE GENOMIC DNA]</scope>
    <source>
        <strain evidence="2">17621</strain>
    </source>
</reference>
<sequence>MTPYIQNETDYLAEKFMILEYHIAHASKIALLKIQSWKFAVKNPEVGTRYQMAAEDMVRQSLMSFVPASHILNEEGFYFRPIQN</sequence>
<dbReference type="AlphaFoldDB" id="A0A1V9EEW1"/>
<proteinExistence type="predicted"/>
<evidence type="ECO:0000313" key="2">
    <source>
        <dbReference type="Proteomes" id="UP000192610"/>
    </source>
</evidence>
<comment type="caution">
    <text evidence="1">The sequence shown here is derived from an EMBL/GenBank/DDBJ whole genome shotgun (WGS) entry which is preliminary data.</text>
</comment>
<dbReference type="OrthoDB" id="677177at2"/>
<dbReference type="RefSeq" id="WP_014218877.1">
    <property type="nucleotide sequence ID" value="NZ_FOCZ01000006.1"/>
</dbReference>
<organism evidence="1 2">
    <name type="scientific">Niastella yeongjuensis</name>
    <dbReference type="NCBI Taxonomy" id="354355"/>
    <lineage>
        <taxon>Bacteria</taxon>
        <taxon>Pseudomonadati</taxon>
        <taxon>Bacteroidota</taxon>
        <taxon>Chitinophagia</taxon>
        <taxon>Chitinophagales</taxon>
        <taxon>Chitinophagaceae</taxon>
        <taxon>Niastella</taxon>
    </lineage>
</organism>
<accession>A0A1V9EEW1</accession>